<feature type="transmembrane region" description="Helical" evidence="1">
    <location>
        <begin position="90"/>
        <end position="106"/>
    </location>
</feature>
<keyword evidence="3" id="KW-1185">Reference proteome</keyword>
<name>A0A4R6EDB6_9RHOO</name>
<proteinExistence type="predicted"/>
<dbReference type="RefSeq" id="WP_133588395.1">
    <property type="nucleotide sequence ID" value="NZ_SNVV01000002.1"/>
</dbReference>
<reference evidence="2 3" key="1">
    <citation type="submission" date="2019-03" db="EMBL/GenBank/DDBJ databases">
        <title>Genomic Encyclopedia of Type Strains, Phase IV (KMG-IV): sequencing the most valuable type-strain genomes for metagenomic binning, comparative biology and taxonomic classification.</title>
        <authorList>
            <person name="Goeker M."/>
        </authorList>
    </citation>
    <scope>NUCLEOTIDE SEQUENCE [LARGE SCALE GENOMIC DNA]</scope>
    <source>
        <strain evidence="2 3">DSM 12121</strain>
    </source>
</reference>
<dbReference type="InterPro" id="IPR021762">
    <property type="entry name" value="DUF3325"/>
</dbReference>
<feature type="transmembrane region" description="Helical" evidence="1">
    <location>
        <begin position="40"/>
        <end position="59"/>
    </location>
</feature>
<feature type="transmembrane region" description="Helical" evidence="1">
    <location>
        <begin position="66"/>
        <end position="84"/>
    </location>
</feature>
<dbReference type="Proteomes" id="UP000295129">
    <property type="component" value="Unassembled WGS sequence"/>
</dbReference>
<dbReference type="AlphaFoldDB" id="A0A4R6EDB6"/>
<evidence type="ECO:0000256" key="1">
    <source>
        <dbReference type="SAM" id="Phobius"/>
    </source>
</evidence>
<gene>
    <name evidence="2" type="ORF">C7389_102106</name>
</gene>
<organism evidence="2 3">
    <name type="scientific">Azoarcus indigens</name>
    <dbReference type="NCBI Taxonomy" id="29545"/>
    <lineage>
        <taxon>Bacteria</taxon>
        <taxon>Pseudomonadati</taxon>
        <taxon>Pseudomonadota</taxon>
        <taxon>Betaproteobacteria</taxon>
        <taxon>Rhodocyclales</taxon>
        <taxon>Zoogloeaceae</taxon>
        <taxon>Azoarcus</taxon>
    </lineage>
</organism>
<protein>
    <submittedName>
        <fullName evidence="2">Uncharacterized protein DUF3325</fullName>
    </submittedName>
</protein>
<keyword evidence="1" id="KW-1133">Transmembrane helix</keyword>
<accession>A0A4R6EDB6</accession>
<keyword evidence="1" id="KW-0472">Membrane</keyword>
<dbReference type="OrthoDB" id="8858882at2"/>
<dbReference type="Pfam" id="PF11804">
    <property type="entry name" value="DUF3325"/>
    <property type="match status" value="1"/>
</dbReference>
<keyword evidence="1" id="KW-0812">Transmembrane</keyword>
<evidence type="ECO:0000313" key="2">
    <source>
        <dbReference type="EMBL" id="TDN56171.1"/>
    </source>
</evidence>
<sequence length="107" mass="11288">MMDFLVFAMALAGFNALCVSMERHAKQVVGHAPDETKRRGFSALGWALLALALALAVYYHGASIGTAVWFGLMTVAAFIVGLLLSYRPRPLLGLGGAALAVALLLLV</sequence>
<dbReference type="EMBL" id="SNVV01000002">
    <property type="protein sequence ID" value="TDN56171.1"/>
    <property type="molecule type" value="Genomic_DNA"/>
</dbReference>
<evidence type="ECO:0000313" key="3">
    <source>
        <dbReference type="Proteomes" id="UP000295129"/>
    </source>
</evidence>
<comment type="caution">
    <text evidence="2">The sequence shown here is derived from an EMBL/GenBank/DDBJ whole genome shotgun (WGS) entry which is preliminary data.</text>
</comment>